<protein>
    <submittedName>
        <fullName evidence="4">GCN5-related N-acetyltransferase</fullName>
    </submittedName>
</protein>
<dbReference type="PROSITE" id="PS51186">
    <property type="entry name" value="GNAT"/>
    <property type="match status" value="1"/>
</dbReference>
<gene>
    <name evidence="4" type="ordered locus">Acid_5401</name>
</gene>
<dbReference type="GO" id="GO:0016747">
    <property type="term" value="F:acyltransferase activity, transferring groups other than amino-acyl groups"/>
    <property type="evidence" value="ECO:0007669"/>
    <property type="project" value="InterPro"/>
</dbReference>
<accession>Q01VG5</accession>
<evidence type="ECO:0000256" key="1">
    <source>
        <dbReference type="ARBA" id="ARBA00022679"/>
    </source>
</evidence>
<keyword evidence="1 4" id="KW-0808">Transferase</keyword>
<dbReference type="Gene3D" id="3.40.630.30">
    <property type="match status" value="1"/>
</dbReference>
<dbReference type="Pfam" id="PF00583">
    <property type="entry name" value="Acetyltransf_1"/>
    <property type="match status" value="1"/>
</dbReference>
<dbReference type="PANTHER" id="PTHR43877">
    <property type="entry name" value="AMINOALKYLPHOSPHONATE N-ACETYLTRANSFERASE-RELATED-RELATED"/>
    <property type="match status" value="1"/>
</dbReference>
<dbReference type="HOGENOM" id="CLU_013985_34_10_0"/>
<organism evidence="4">
    <name type="scientific">Solibacter usitatus (strain Ellin6076)</name>
    <dbReference type="NCBI Taxonomy" id="234267"/>
    <lineage>
        <taxon>Bacteria</taxon>
        <taxon>Pseudomonadati</taxon>
        <taxon>Acidobacteriota</taxon>
        <taxon>Terriglobia</taxon>
        <taxon>Bryobacterales</taxon>
        <taxon>Solibacteraceae</taxon>
        <taxon>Candidatus Solibacter</taxon>
    </lineage>
</organism>
<dbReference type="EMBL" id="CP000473">
    <property type="protein sequence ID" value="ABJ86350.1"/>
    <property type="molecule type" value="Genomic_DNA"/>
</dbReference>
<dbReference type="SUPFAM" id="SSF55729">
    <property type="entry name" value="Acyl-CoA N-acyltransferases (Nat)"/>
    <property type="match status" value="1"/>
</dbReference>
<dbReference type="InParanoid" id="Q01VG5"/>
<dbReference type="InterPro" id="IPR000182">
    <property type="entry name" value="GNAT_dom"/>
</dbReference>
<dbReference type="PANTHER" id="PTHR43877:SF2">
    <property type="entry name" value="AMINOALKYLPHOSPHONATE N-ACETYLTRANSFERASE-RELATED"/>
    <property type="match status" value="1"/>
</dbReference>
<evidence type="ECO:0000313" key="4">
    <source>
        <dbReference type="EMBL" id="ABJ86350.1"/>
    </source>
</evidence>
<evidence type="ECO:0000256" key="2">
    <source>
        <dbReference type="ARBA" id="ARBA00023315"/>
    </source>
</evidence>
<dbReference type="STRING" id="234267.Acid_5401"/>
<feature type="domain" description="N-acetyltransferase" evidence="3">
    <location>
        <begin position="2"/>
        <end position="139"/>
    </location>
</feature>
<dbReference type="CDD" id="cd04301">
    <property type="entry name" value="NAT_SF"/>
    <property type="match status" value="1"/>
</dbReference>
<dbReference type="InterPro" id="IPR016181">
    <property type="entry name" value="Acyl_CoA_acyltransferase"/>
</dbReference>
<dbReference type="KEGG" id="sus:Acid_5401"/>
<reference evidence="4" key="1">
    <citation type="submission" date="2006-10" db="EMBL/GenBank/DDBJ databases">
        <title>Complete sequence of Solibacter usitatus Ellin6076.</title>
        <authorList>
            <consortium name="US DOE Joint Genome Institute"/>
            <person name="Copeland A."/>
            <person name="Lucas S."/>
            <person name="Lapidus A."/>
            <person name="Barry K."/>
            <person name="Detter J.C."/>
            <person name="Glavina del Rio T."/>
            <person name="Hammon N."/>
            <person name="Israni S."/>
            <person name="Dalin E."/>
            <person name="Tice H."/>
            <person name="Pitluck S."/>
            <person name="Thompson L.S."/>
            <person name="Brettin T."/>
            <person name="Bruce D."/>
            <person name="Han C."/>
            <person name="Tapia R."/>
            <person name="Gilna P."/>
            <person name="Schmutz J."/>
            <person name="Larimer F."/>
            <person name="Land M."/>
            <person name="Hauser L."/>
            <person name="Kyrpides N."/>
            <person name="Mikhailova N."/>
            <person name="Janssen P.H."/>
            <person name="Kuske C.R."/>
            <person name="Richardson P."/>
        </authorList>
    </citation>
    <scope>NUCLEOTIDE SEQUENCE</scope>
    <source>
        <strain evidence="4">Ellin6076</strain>
    </source>
</reference>
<dbReference type="eggNOG" id="COG0456">
    <property type="taxonomic scope" value="Bacteria"/>
</dbReference>
<dbReference type="OrthoDB" id="9794566at2"/>
<sequence length="139" mass="15890">MSRIRRAAPSDSGAVFDLTKEFATSFHPQVEAFTKSFDHLIKQDDALLLVAVEADQLLGYLLGFDHHTLYANGRVSWVEELMVRPDRRRCGFGRDLMHHFEEWAAARGSRLVALATRRAAQFYTSIGYHESAAYFRKLL</sequence>
<dbReference type="AlphaFoldDB" id="Q01VG5"/>
<name>Q01VG5_SOLUE</name>
<evidence type="ECO:0000259" key="3">
    <source>
        <dbReference type="PROSITE" id="PS51186"/>
    </source>
</evidence>
<keyword evidence="2" id="KW-0012">Acyltransferase</keyword>
<dbReference type="InterPro" id="IPR050832">
    <property type="entry name" value="Bact_Acetyltransf"/>
</dbReference>
<proteinExistence type="predicted"/>